<dbReference type="Proteomes" id="UP000243217">
    <property type="component" value="Unassembled WGS sequence"/>
</dbReference>
<evidence type="ECO:0000256" key="1">
    <source>
        <dbReference type="SAM" id="Coils"/>
    </source>
</evidence>
<keyword evidence="1" id="KW-0175">Coiled coil</keyword>
<feature type="coiled-coil region" evidence="1">
    <location>
        <begin position="53"/>
        <end position="110"/>
    </location>
</feature>
<proteinExistence type="predicted"/>
<dbReference type="AlphaFoldDB" id="A0A1V9Y6K6"/>
<sequence>METWNDSLLDGMDFSFDDAQLLASLCNTITAPSEREKQRNALQAHRRRQAAELAYLKTTVDELQARLQQLNQAKELQEIMMPPSRWERLAKEERRRQMEASQENRRLKAALEEQVLFAESLAKLVHKKPRLQLYSTEPSEAWKQYKLVSDPALRTAAFHAIVDRDYAITTSVFIQARIHDRVEPFREHVPIVDSGFVLLTSAALVRWQVDFNIAASAIWDVISGVVDMSELQGTYQQIFKVDENVSYIKSTRQLTLGRLERRIIVKRYIENPCRWVIVCRGIQEDEALPLDSTAGSSEEVLWIFVEKVGNDTVAKYCRKGKPPSCVYPLGDDAASICQYLVEVSQMYSAGFESKIMDLIEAKTLNLA</sequence>
<evidence type="ECO:0000313" key="3">
    <source>
        <dbReference type="Proteomes" id="UP000243217"/>
    </source>
</evidence>
<keyword evidence="3" id="KW-1185">Reference proteome</keyword>
<comment type="caution">
    <text evidence="2">The sequence shown here is derived from an EMBL/GenBank/DDBJ whole genome shotgun (WGS) entry which is preliminary data.</text>
</comment>
<dbReference type="OrthoDB" id="73842at2759"/>
<protein>
    <recommendedName>
        <fullName evidence="4">M96 mating-specific protein family</fullName>
    </recommendedName>
</protein>
<accession>A0A1V9Y6K6</accession>
<evidence type="ECO:0008006" key="4">
    <source>
        <dbReference type="Google" id="ProtNLM"/>
    </source>
</evidence>
<organism evidence="2 3">
    <name type="scientific">Thraustotheca clavata</name>
    <dbReference type="NCBI Taxonomy" id="74557"/>
    <lineage>
        <taxon>Eukaryota</taxon>
        <taxon>Sar</taxon>
        <taxon>Stramenopiles</taxon>
        <taxon>Oomycota</taxon>
        <taxon>Saprolegniomycetes</taxon>
        <taxon>Saprolegniales</taxon>
        <taxon>Achlyaceae</taxon>
        <taxon>Thraustotheca</taxon>
    </lineage>
</organism>
<evidence type="ECO:0000313" key="2">
    <source>
        <dbReference type="EMBL" id="OQR81362.1"/>
    </source>
</evidence>
<name>A0A1V9Y6K6_9STRA</name>
<gene>
    <name evidence="2" type="ORF">THRCLA_11802</name>
</gene>
<dbReference type="EMBL" id="JNBS01005020">
    <property type="protein sequence ID" value="OQR81362.1"/>
    <property type="molecule type" value="Genomic_DNA"/>
</dbReference>
<reference evidence="2 3" key="1">
    <citation type="journal article" date="2014" name="Genome Biol. Evol.">
        <title>The secreted proteins of Achlya hypogyna and Thraustotheca clavata identify the ancestral oomycete secretome and reveal gene acquisitions by horizontal gene transfer.</title>
        <authorList>
            <person name="Misner I."/>
            <person name="Blouin N."/>
            <person name="Leonard G."/>
            <person name="Richards T.A."/>
            <person name="Lane C.E."/>
        </authorList>
    </citation>
    <scope>NUCLEOTIDE SEQUENCE [LARGE SCALE GENOMIC DNA]</scope>
    <source>
        <strain evidence="2 3">ATCC 34112</strain>
    </source>
</reference>